<organism evidence="2 3">
    <name type="scientific">Ascosphaera apis ARSEF 7405</name>
    <dbReference type="NCBI Taxonomy" id="392613"/>
    <lineage>
        <taxon>Eukaryota</taxon>
        <taxon>Fungi</taxon>
        <taxon>Dikarya</taxon>
        <taxon>Ascomycota</taxon>
        <taxon>Pezizomycotina</taxon>
        <taxon>Eurotiomycetes</taxon>
        <taxon>Eurotiomycetidae</taxon>
        <taxon>Onygenales</taxon>
        <taxon>Ascosphaeraceae</taxon>
        <taxon>Ascosphaera</taxon>
    </lineage>
</organism>
<dbReference type="AlphaFoldDB" id="A0A166NC68"/>
<dbReference type="PROSITE" id="PS50896">
    <property type="entry name" value="LISH"/>
    <property type="match status" value="1"/>
</dbReference>
<protein>
    <submittedName>
        <fullName evidence="2">WD40 repeat-like-containing domain protein</fullName>
    </submittedName>
</protein>
<accession>A0A166NC68</accession>
<dbReference type="InterPro" id="IPR036322">
    <property type="entry name" value="WD40_repeat_dom_sf"/>
</dbReference>
<dbReference type="InterPro" id="IPR006594">
    <property type="entry name" value="LisH"/>
</dbReference>
<evidence type="ECO:0000313" key="2">
    <source>
        <dbReference type="EMBL" id="KZZ89050.1"/>
    </source>
</evidence>
<comment type="caution">
    <text evidence="2">The sequence shown here is derived from an EMBL/GenBank/DDBJ whole genome shotgun (WGS) entry which is preliminary data.</text>
</comment>
<evidence type="ECO:0000313" key="3">
    <source>
        <dbReference type="Proteomes" id="UP000242877"/>
    </source>
</evidence>
<dbReference type="VEuPathDB" id="FungiDB:AAP_04535"/>
<sequence length="483" mass="53907">MASSSSAPSAAVLVARYLKSHQYNETLETFVREAKLPQSSISDTDNEHEDSTWTIEKLLEEKIAFDHSISYEKRDDNNGKRWSLPAPSSPTLISSIISANILSATIQPWEYAVKKQALVVSTSDRRLTIIDPSMDSLPLMLSRTCKSPILSCVTLLGGRYLAVTNMEGVLDILDSKNLETVYSVRNHSRFAVMVTAYEETEKDRIWLATAGWDWKVMVYKLDYDEHDHLLPFEEGVNFNIEVTSNPECVLITRDQDTNNLILVLSRKDSQYLEYYLLDSPAQTEQQGEISYLGRQNLAPQSSAWTPFSPSYFKRCPTDPGLLAISTSSEPYMKILIVRMLILSSPQAQEQEQSDTLSTSFSNLSLSQSQSQTQTQHREDSAILMQCTAPAPQTPYSTPQIAWRVDGSGVWINGEDGVVRGVDLSSGEVVAVLGGKGEKKGHEVGSKVRSVWAGVVRSTSEDGKEKEEEWVVSGGFDKRVIVWR</sequence>
<keyword evidence="3" id="KW-1185">Reference proteome</keyword>
<gene>
    <name evidence="2" type="ORF">AAP_04535</name>
</gene>
<dbReference type="Gene3D" id="2.130.10.10">
    <property type="entry name" value="YVTN repeat-like/Quinoprotein amine dehydrogenase"/>
    <property type="match status" value="2"/>
</dbReference>
<dbReference type="EMBL" id="AZGZ01000022">
    <property type="protein sequence ID" value="KZZ89050.1"/>
    <property type="molecule type" value="Genomic_DNA"/>
</dbReference>
<feature type="compositionally biased region" description="Low complexity" evidence="1">
    <location>
        <begin position="353"/>
        <end position="374"/>
    </location>
</feature>
<dbReference type="InterPro" id="IPR015943">
    <property type="entry name" value="WD40/YVTN_repeat-like_dom_sf"/>
</dbReference>
<dbReference type="OrthoDB" id="1932312at2759"/>
<dbReference type="SUPFAM" id="SSF50978">
    <property type="entry name" value="WD40 repeat-like"/>
    <property type="match status" value="1"/>
</dbReference>
<reference evidence="2 3" key="1">
    <citation type="journal article" date="2016" name="Genome Biol. Evol.">
        <title>Divergent and convergent evolution of fungal pathogenicity.</title>
        <authorList>
            <person name="Shang Y."/>
            <person name="Xiao G."/>
            <person name="Zheng P."/>
            <person name="Cen K."/>
            <person name="Zhan S."/>
            <person name="Wang C."/>
        </authorList>
    </citation>
    <scope>NUCLEOTIDE SEQUENCE [LARGE SCALE GENOMIC DNA]</scope>
    <source>
        <strain evidence="2 3">ARSEF 7405</strain>
    </source>
</reference>
<evidence type="ECO:0000256" key="1">
    <source>
        <dbReference type="SAM" id="MobiDB-lite"/>
    </source>
</evidence>
<feature type="region of interest" description="Disordered" evidence="1">
    <location>
        <begin position="352"/>
        <end position="379"/>
    </location>
</feature>
<dbReference type="Proteomes" id="UP000242877">
    <property type="component" value="Unassembled WGS sequence"/>
</dbReference>
<name>A0A166NC68_9EURO</name>
<proteinExistence type="predicted"/>